<dbReference type="GO" id="GO:0004852">
    <property type="term" value="F:uroporphyrinogen-III synthase activity"/>
    <property type="evidence" value="ECO:0007669"/>
    <property type="project" value="InterPro"/>
</dbReference>
<dbReference type="PROSITE" id="PS00839">
    <property type="entry name" value="SUMT_1"/>
    <property type="match status" value="1"/>
</dbReference>
<reference evidence="8 9" key="1">
    <citation type="journal article" date="2009" name="Stand. Genomic Sci.">
        <title>Complete genome sequence of Slackia heliotrinireducens type strain (RHS 1).</title>
        <authorList>
            <person name="Pukall R."/>
            <person name="Lapidus A."/>
            <person name="Nolan M."/>
            <person name="Copeland A."/>
            <person name="Glavina Del Rio T."/>
            <person name="Lucas S."/>
            <person name="Chen F."/>
            <person name="Tice H."/>
            <person name="Cheng J.F."/>
            <person name="Chertkov O."/>
            <person name="Bruce D."/>
            <person name="Goodwin L."/>
            <person name="Kuske C."/>
            <person name="Brettin T."/>
            <person name="Detter J.C."/>
            <person name="Han C."/>
            <person name="Pitluck S."/>
            <person name="Pati A."/>
            <person name="Mavrommatis K."/>
            <person name="Ivanova N."/>
            <person name="Ovchinnikova G."/>
            <person name="Chen A."/>
            <person name="Palaniappan K."/>
            <person name="Schneider S."/>
            <person name="Rohde M."/>
            <person name="Chain P."/>
            <person name="D'haeseleer P."/>
            <person name="Goker M."/>
            <person name="Bristow J."/>
            <person name="Eisen J.A."/>
            <person name="Markowitz V."/>
            <person name="Kyrpides N.C."/>
            <person name="Klenk H.P."/>
            <person name="Hugenholtz P."/>
        </authorList>
    </citation>
    <scope>NUCLEOTIDE SEQUENCE [LARGE SCALE GENOMIC DNA]</scope>
    <source>
        <strain evidence="9">ATCC 29202 / DSM 20476 / NCTC 11029 / RHS 1</strain>
    </source>
</reference>
<keyword evidence="9" id="KW-1185">Reference proteome</keyword>
<evidence type="ECO:0000259" key="7">
    <source>
        <dbReference type="Pfam" id="PF02602"/>
    </source>
</evidence>
<keyword evidence="2 8" id="KW-0489">Methyltransferase</keyword>
<dbReference type="Gene3D" id="3.40.1010.10">
    <property type="entry name" value="Cobalt-precorrin-4 Transmethylase, Domain 1"/>
    <property type="match status" value="1"/>
</dbReference>
<dbReference type="GO" id="GO:0032259">
    <property type="term" value="P:methylation"/>
    <property type="evidence" value="ECO:0007669"/>
    <property type="project" value="UniProtKB-KW"/>
</dbReference>
<dbReference type="InterPro" id="IPR014777">
    <property type="entry name" value="4pyrrole_Mease_sub1"/>
</dbReference>
<dbReference type="Gene3D" id="3.40.50.10090">
    <property type="match status" value="2"/>
</dbReference>
<dbReference type="PANTHER" id="PTHR45790:SF3">
    <property type="entry name" value="S-ADENOSYL-L-METHIONINE-DEPENDENT UROPORPHYRINOGEN III METHYLTRANSFERASE, CHLOROPLASTIC"/>
    <property type="match status" value="1"/>
</dbReference>
<dbReference type="InterPro" id="IPR014776">
    <property type="entry name" value="4pyrrole_Mease_sub2"/>
</dbReference>
<dbReference type="PANTHER" id="PTHR45790">
    <property type="entry name" value="SIROHEME SYNTHASE-RELATED"/>
    <property type="match status" value="1"/>
</dbReference>
<dbReference type="CDD" id="cd11642">
    <property type="entry name" value="SUMT"/>
    <property type="match status" value="1"/>
</dbReference>
<accession>C7N5L1</accession>
<evidence type="ECO:0000256" key="4">
    <source>
        <dbReference type="ARBA" id="ARBA00022691"/>
    </source>
</evidence>
<dbReference type="EMBL" id="CP001684">
    <property type="protein sequence ID" value="ACV22196.1"/>
    <property type="molecule type" value="Genomic_DNA"/>
</dbReference>
<dbReference type="InterPro" id="IPR000878">
    <property type="entry name" value="4pyrrol_Mease"/>
</dbReference>
<dbReference type="Pfam" id="PF02602">
    <property type="entry name" value="HEM4"/>
    <property type="match status" value="1"/>
</dbReference>
<proteinExistence type="predicted"/>
<dbReference type="NCBIfam" id="TIGR01469">
    <property type="entry name" value="cobA_cysG_Cterm"/>
    <property type="match status" value="1"/>
</dbReference>
<dbReference type="eggNOG" id="COG1587">
    <property type="taxonomic scope" value="Bacteria"/>
</dbReference>
<dbReference type="KEGG" id="shi:Shel_11620"/>
<keyword evidence="3 8" id="KW-0808">Transferase</keyword>
<dbReference type="InterPro" id="IPR006366">
    <property type="entry name" value="CobA/CysG_C"/>
</dbReference>
<dbReference type="InterPro" id="IPR003043">
    <property type="entry name" value="Uropor_MeTrfase_CS"/>
</dbReference>
<evidence type="ECO:0000256" key="5">
    <source>
        <dbReference type="ARBA" id="ARBA00023244"/>
    </source>
</evidence>
<keyword evidence="5" id="KW-0627">Porphyrin biosynthesis</keyword>
<evidence type="ECO:0000313" key="8">
    <source>
        <dbReference type="EMBL" id="ACV22196.1"/>
    </source>
</evidence>
<dbReference type="EC" id="2.1.1.107" evidence="1"/>
<protein>
    <recommendedName>
        <fullName evidence="1">uroporphyrinogen-III C-methyltransferase</fullName>
        <ecNumber evidence="1">2.1.1.107</ecNumber>
    </recommendedName>
</protein>
<feature type="domain" description="Tetrapyrrole methylase" evidence="6">
    <location>
        <begin position="6"/>
        <end position="245"/>
    </location>
</feature>
<evidence type="ECO:0000256" key="3">
    <source>
        <dbReference type="ARBA" id="ARBA00022679"/>
    </source>
</evidence>
<organism evidence="8 9">
    <name type="scientific">Slackia heliotrinireducens (strain ATCC 29202 / DSM 20476 / NCTC 11029 / RHS 1)</name>
    <name type="common">Peptococcus heliotrinreducens</name>
    <dbReference type="NCBI Taxonomy" id="471855"/>
    <lineage>
        <taxon>Bacteria</taxon>
        <taxon>Bacillati</taxon>
        <taxon>Actinomycetota</taxon>
        <taxon>Coriobacteriia</taxon>
        <taxon>Eggerthellales</taxon>
        <taxon>Eggerthellaceae</taxon>
        <taxon>Slackia</taxon>
    </lineage>
</organism>
<dbReference type="AlphaFoldDB" id="C7N5L1"/>
<evidence type="ECO:0000256" key="1">
    <source>
        <dbReference type="ARBA" id="ARBA00012162"/>
    </source>
</evidence>
<dbReference type="GO" id="GO:0004851">
    <property type="term" value="F:uroporphyrin-III C-methyltransferase activity"/>
    <property type="evidence" value="ECO:0007669"/>
    <property type="project" value="UniProtKB-EC"/>
</dbReference>
<feature type="domain" description="Tetrapyrrole biosynthesis uroporphyrinogen III synthase" evidence="7">
    <location>
        <begin position="297"/>
        <end position="538"/>
    </location>
</feature>
<dbReference type="HOGENOM" id="CLU_011276_6_0_11"/>
<dbReference type="STRING" id="471855.Shel_11620"/>
<dbReference type="SUPFAM" id="SSF53790">
    <property type="entry name" value="Tetrapyrrole methylase"/>
    <property type="match status" value="1"/>
</dbReference>
<dbReference type="InterPro" id="IPR003754">
    <property type="entry name" value="4pyrrol_synth_uPrphyn_synth"/>
</dbReference>
<name>C7N5L1_SLAHD</name>
<dbReference type="FunFam" id="3.30.950.10:FF:000001">
    <property type="entry name" value="Siroheme synthase"/>
    <property type="match status" value="1"/>
</dbReference>
<sequence>MMCSTKIYLVGAGPGDAGLITVKGAQLIGRADVVVYDYLSNAELLAYARPDAELMYVGKKGFAKHIGQDGINQLLVDKAFELDAAYQARLAAVEGDLRAEGDAPKTPVIVRLKGGDPFVFGRGGEEALALEQAGVPFEIVPGVTSGVAAPAYAGIPVTHRRVAASVTFITGNEDPTKAESDIDWNTLAGLAKSGGTLCFYMGMRNLPNICAQLTERGVAPETPAALVQWGTMACQRTLTATLDTVAERAREEGFEAPVMTVVGPVVALRERLQWFENAPLFGRRIVVTRSRTQAGTFSVLLRDLGADVVEIPTIEICDPSSFDVIDAAIERIADYDWLVFTSVNGVDRFFKRLAEPCASAVGGSPKQTRDTRTLAGLRVAAIGPATADALTRHGIMPDAVPGEYRAEAVFDAMRAAGLAAGDKILIARAKEARETLPEMLAEAGCEATVAPVYETRRPADEQTAELCGRIVNGEVDAVTFTSSSTARNLVAMLGEGAVETLSKLDLFSIGPITTQTLAKLGLTNVHQADTYTIPGLVACIRKAYER</sequence>
<dbReference type="Pfam" id="PF00590">
    <property type="entry name" value="TP_methylase"/>
    <property type="match status" value="1"/>
</dbReference>
<dbReference type="Proteomes" id="UP000002026">
    <property type="component" value="Chromosome"/>
</dbReference>
<evidence type="ECO:0000313" key="9">
    <source>
        <dbReference type="Proteomes" id="UP000002026"/>
    </source>
</evidence>
<dbReference type="eggNOG" id="COG0007">
    <property type="taxonomic scope" value="Bacteria"/>
</dbReference>
<evidence type="ECO:0000259" key="6">
    <source>
        <dbReference type="Pfam" id="PF00590"/>
    </source>
</evidence>
<dbReference type="GO" id="GO:0019354">
    <property type="term" value="P:siroheme biosynthetic process"/>
    <property type="evidence" value="ECO:0007669"/>
    <property type="project" value="InterPro"/>
</dbReference>
<evidence type="ECO:0000256" key="2">
    <source>
        <dbReference type="ARBA" id="ARBA00022603"/>
    </source>
</evidence>
<dbReference type="InterPro" id="IPR036108">
    <property type="entry name" value="4pyrrol_syn_uPrphyn_synt_sf"/>
</dbReference>
<keyword evidence="4" id="KW-0949">S-adenosyl-L-methionine</keyword>
<dbReference type="SUPFAM" id="SSF69618">
    <property type="entry name" value="HemD-like"/>
    <property type="match status" value="1"/>
</dbReference>
<dbReference type="InterPro" id="IPR035996">
    <property type="entry name" value="4pyrrol_Methylase_sf"/>
</dbReference>
<dbReference type="InterPro" id="IPR050161">
    <property type="entry name" value="Siro_Cobalamin_biosynth"/>
</dbReference>
<dbReference type="NCBIfam" id="NF004790">
    <property type="entry name" value="PRK06136.1"/>
    <property type="match status" value="1"/>
</dbReference>
<dbReference type="CDD" id="cd06578">
    <property type="entry name" value="HemD"/>
    <property type="match status" value="1"/>
</dbReference>
<dbReference type="RefSeq" id="WP_012798299.1">
    <property type="nucleotide sequence ID" value="NC_013165.1"/>
</dbReference>
<dbReference type="Gene3D" id="3.30.950.10">
    <property type="entry name" value="Methyltransferase, Cobalt-precorrin-4 Transmethylase, Domain 2"/>
    <property type="match status" value="1"/>
</dbReference>
<gene>
    <name evidence="8" type="ordered locus">Shel_11620</name>
</gene>